<feature type="binding site" evidence="1">
    <location>
        <begin position="12"/>
        <end position="17"/>
    </location>
    <ligand>
        <name>ATP</name>
        <dbReference type="ChEBI" id="CHEBI:30616"/>
    </ligand>
</feature>
<evidence type="ECO:0000313" key="2">
    <source>
        <dbReference type="EMBL" id="AGU15045.1"/>
    </source>
</evidence>
<comment type="subunit">
    <text evidence="1">Homodimer.</text>
</comment>
<dbReference type="GO" id="GO:0000287">
    <property type="term" value="F:magnesium ion binding"/>
    <property type="evidence" value="ECO:0007669"/>
    <property type="project" value="UniProtKB-UniRule"/>
</dbReference>
<dbReference type="GO" id="GO:0005524">
    <property type="term" value="F:ATP binding"/>
    <property type="evidence" value="ECO:0007669"/>
    <property type="project" value="UniProtKB-UniRule"/>
</dbReference>
<comment type="cofactor">
    <cofactor evidence="1">
        <name>Mg(2+)</name>
        <dbReference type="ChEBI" id="CHEBI:18420"/>
    </cofactor>
</comment>
<feature type="binding site" evidence="1">
    <location>
        <position position="49"/>
    </location>
    <ligand>
        <name>Mg(2+)</name>
        <dbReference type="ChEBI" id="CHEBI:18420"/>
    </ligand>
</feature>
<dbReference type="HAMAP" id="MF_00336">
    <property type="entry name" value="BioD"/>
    <property type="match status" value="1"/>
</dbReference>
<keyword evidence="1" id="KW-0963">Cytoplasm</keyword>
<name>U3GU91_9CORY</name>
<dbReference type="Pfam" id="PF13500">
    <property type="entry name" value="AAA_26"/>
    <property type="match status" value="1"/>
</dbReference>
<feature type="binding site" evidence="1">
    <location>
        <position position="41"/>
    </location>
    <ligand>
        <name>substrate</name>
    </ligand>
</feature>
<feature type="binding site" evidence="1">
    <location>
        <begin position="120"/>
        <end position="123"/>
    </location>
    <ligand>
        <name>ATP</name>
        <dbReference type="ChEBI" id="CHEBI:30616"/>
    </ligand>
</feature>
<dbReference type="InterPro" id="IPR004472">
    <property type="entry name" value="DTB_synth_BioD"/>
</dbReference>
<keyword evidence="1" id="KW-0067">ATP-binding</keyword>
<evidence type="ECO:0000313" key="3">
    <source>
        <dbReference type="Proteomes" id="UP000016943"/>
    </source>
</evidence>
<dbReference type="AlphaFoldDB" id="U3GU91"/>
<accession>U3GU91</accession>
<dbReference type="KEGG" id="caz:CARG_04525"/>
<keyword evidence="1" id="KW-0547">Nucleotide-binding</keyword>
<keyword evidence="1" id="KW-0436">Ligase</keyword>
<comment type="pathway">
    <text evidence="1">Cofactor biosynthesis; biotin biosynthesis; biotin from 7,8-diaminononanoate: step 1/2.</text>
</comment>
<feature type="binding site" evidence="1">
    <location>
        <begin position="180"/>
        <end position="181"/>
    </location>
    <ligand>
        <name>ATP</name>
        <dbReference type="ChEBI" id="CHEBI:30616"/>
    </ligand>
</feature>
<dbReference type="PANTHER" id="PTHR43210:SF5">
    <property type="entry name" value="DETHIOBIOTIN SYNTHETASE"/>
    <property type="match status" value="1"/>
</dbReference>
<dbReference type="STRING" id="1348662.CARG_04525"/>
<keyword evidence="1" id="KW-0460">Magnesium</keyword>
<feature type="active site" evidence="1">
    <location>
        <position position="37"/>
    </location>
</feature>
<dbReference type="EMBL" id="CP006365">
    <property type="protein sequence ID" value="AGU15045.1"/>
    <property type="molecule type" value="Genomic_DNA"/>
</dbReference>
<feature type="binding site" evidence="1">
    <location>
        <position position="49"/>
    </location>
    <ligand>
        <name>ATP</name>
        <dbReference type="ChEBI" id="CHEBI:30616"/>
    </ligand>
</feature>
<organism evidence="2 3">
    <name type="scientific">Corynebacterium argentoratense DSM 44202</name>
    <dbReference type="NCBI Taxonomy" id="1348662"/>
    <lineage>
        <taxon>Bacteria</taxon>
        <taxon>Bacillati</taxon>
        <taxon>Actinomycetota</taxon>
        <taxon>Actinomycetes</taxon>
        <taxon>Mycobacteriales</taxon>
        <taxon>Corynebacteriaceae</taxon>
        <taxon>Corynebacterium</taxon>
    </lineage>
</organism>
<dbReference type="SUPFAM" id="SSF52540">
    <property type="entry name" value="P-loop containing nucleoside triphosphate hydrolases"/>
    <property type="match status" value="1"/>
</dbReference>
<dbReference type="Proteomes" id="UP000016943">
    <property type="component" value="Chromosome"/>
</dbReference>
<dbReference type="UniPathway" id="UPA00078">
    <property type="reaction ID" value="UER00161"/>
</dbReference>
<dbReference type="NCBIfam" id="TIGR00347">
    <property type="entry name" value="bioD"/>
    <property type="match status" value="1"/>
</dbReference>
<dbReference type="CDD" id="cd03109">
    <property type="entry name" value="DTBS"/>
    <property type="match status" value="1"/>
</dbReference>
<proteinExistence type="inferred from homology"/>
<dbReference type="GO" id="GO:0004141">
    <property type="term" value="F:dethiobiotin synthase activity"/>
    <property type="evidence" value="ECO:0007669"/>
    <property type="project" value="UniProtKB-UniRule"/>
</dbReference>
<dbReference type="PIRSF" id="PIRSF006755">
    <property type="entry name" value="DTB_synth"/>
    <property type="match status" value="1"/>
</dbReference>
<comment type="similarity">
    <text evidence="1">Belongs to the dethiobiotin synthetase family.</text>
</comment>
<comment type="subcellular location">
    <subcellularLocation>
        <location evidence="1">Cytoplasm</location>
    </subcellularLocation>
</comment>
<comment type="catalytic activity">
    <reaction evidence="1">
        <text>(7R,8S)-7,8-diammoniononanoate + CO2 + ATP = (4R,5S)-dethiobiotin + ADP + phosphate + 3 H(+)</text>
        <dbReference type="Rhea" id="RHEA:15805"/>
        <dbReference type="ChEBI" id="CHEBI:15378"/>
        <dbReference type="ChEBI" id="CHEBI:16526"/>
        <dbReference type="ChEBI" id="CHEBI:30616"/>
        <dbReference type="ChEBI" id="CHEBI:43474"/>
        <dbReference type="ChEBI" id="CHEBI:149469"/>
        <dbReference type="ChEBI" id="CHEBI:149473"/>
        <dbReference type="ChEBI" id="CHEBI:456216"/>
        <dbReference type="EC" id="6.3.3.3"/>
    </reaction>
</comment>
<evidence type="ECO:0000256" key="1">
    <source>
        <dbReference type="HAMAP-Rule" id="MF_00336"/>
    </source>
</evidence>
<dbReference type="eggNOG" id="COG0132">
    <property type="taxonomic scope" value="Bacteria"/>
</dbReference>
<dbReference type="HOGENOM" id="CLU_072551_1_1_11"/>
<feature type="binding site" evidence="1">
    <location>
        <position position="120"/>
    </location>
    <ligand>
        <name>Mg(2+)</name>
        <dbReference type="ChEBI" id="CHEBI:18420"/>
    </ligand>
</feature>
<dbReference type="Gene3D" id="3.40.50.300">
    <property type="entry name" value="P-loop containing nucleotide triphosphate hydrolases"/>
    <property type="match status" value="1"/>
</dbReference>
<dbReference type="InterPro" id="IPR027417">
    <property type="entry name" value="P-loop_NTPase"/>
</dbReference>
<gene>
    <name evidence="1" type="primary">bioD</name>
    <name evidence="2" type="ORF">CARG_04525</name>
</gene>
<dbReference type="OrthoDB" id="9802610at2"/>
<keyword evidence="1" id="KW-0093">Biotin biosynthesis</keyword>
<keyword evidence="1" id="KW-0479">Metal-binding</keyword>
<feature type="binding site" evidence="1">
    <location>
        <position position="16"/>
    </location>
    <ligand>
        <name>Mg(2+)</name>
        <dbReference type="ChEBI" id="CHEBI:18420"/>
    </ligand>
</feature>
<sequence length="228" mass="23778">MAIVVITGTNTDVGKTFATAQLTRQLLGEGKRVAVVKPAQTGEPVGRGDLATVREVLANDPALAQALAQQQVEFFEYARYPEPLAPNLAARRAGMEQLDLAATADKLRALDTEYDIVLVEGAGGLLVRIADNWTIADLARDLGAPMLIVTSTGLGSLNLAELTVEAAQRRGITVLGLLGGSVPADPEIATSLNLEEFPVVAGVPLLGCYPKGAQGNCDVNVAPLLQLG</sequence>
<dbReference type="RefSeq" id="WP_020976197.1">
    <property type="nucleotide sequence ID" value="NC_022198.1"/>
</dbReference>
<dbReference type="EC" id="6.3.3.3" evidence="1"/>
<reference evidence="2 3" key="1">
    <citation type="journal article" date="2013" name="Genome Announc.">
        <title>Whole-Genome Sequence of the Clinical Strain Corynebacterium argentoratense DSM 44202, Isolated from a Human Throat Specimen.</title>
        <authorList>
            <person name="Bomholt C."/>
            <person name="Glaub A."/>
            <person name="Gravermann K."/>
            <person name="Albersmeier A."/>
            <person name="Brinkrolf K."/>
            <person name="Ruckert C."/>
            <person name="Tauch A."/>
        </authorList>
    </citation>
    <scope>NUCLEOTIDE SEQUENCE [LARGE SCALE GENOMIC DNA]</scope>
    <source>
        <strain evidence="2">DSM 44202</strain>
    </source>
</reference>
<dbReference type="PANTHER" id="PTHR43210">
    <property type="entry name" value="DETHIOBIOTIN SYNTHETASE"/>
    <property type="match status" value="1"/>
</dbReference>
<dbReference type="GeneID" id="78249696"/>
<dbReference type="GO" id="GO:0005829">
    <property type="term" value="C:cytosol"/>
    <property type="evidence" value="ECO:0007669"/>
    <property type="project" value="TreeGrafter"/>
</dbReference>
<keyword evidence="3" id="KW-1185">Reference proteome</keyword>
<dbReference type="PATRIC" id="fig|1348662.3.peg.890"/>
<protein>
    <recommendedName>
        <fullName evidence="1">ATP-dependent dethiobiotin synthetase BioD</fullName>
        <ecNumber evidence="1">6.3.3.3</ecNumber>
    </recommendedName>
    <alternativeName>
        <fullName evidence="1">DTB synthetase</fullName>
        <shortName evidence="1">DTBS</shortName>
    </alternativeName>
    <alternativeName>
        <fullName evidence="1">Dethiobiotin synthase</fullName>
    </alternativeName>
</protein>
<comment type="caution">
    <text evidence="1">Lacks conserved residue(s) required for the propagation of feature annotation.</text>
</comment>
<dbReference type="GO" id="GO:0009102">
    <property type="term" value="P:biotin biosynthetic process"/>
    <property type="evidence" value="ECO:0007669"/>
    <property type="project" value="UniProtKB-UniRule"/>
</dbReference>
<comment type="function">
    <text evidence="1">Catalyzes a mechanistically unusual reaction, the ATP-dependent insertion of CO2 between the N7 and N8 nitrogen atoms of 7,8-diaminopelargonic acid (DAPA, also called 7,8-diammoniononanoate) to form a ureido ring.</text>
</comment>